<dbReference type="Proteomes" id="UP001140949">
    <property type="component" value="Unassembled WGS sequence"/>
</dbReference>
<gene>
    <name evidence="1" type="ORF">M6B38_240555</name>
</gene>
<keyword evidence="1" id="KW-0675">Receptor</keyword>
<protein>
    <submittedName>
        <fullName evidence="1">Proline-rich receptor-like protein kinase PERK8</fullName>
    </submittedName>
</protein>
<comment type="caution">
    <text evidence="1">The sequence shown here is derived from an EMBL/GenBank/DDBJ whole genome shotgun (WGS) entry which is preliminary data.</text>
</comment>
<sequence>MPDLEHPSTLVTTATTTTIIVIPPPCRLHLGRHIRPSLFV</sequence>
<reference evidence="1" key="1">
    <citation type="journal article" date="2023" name="GigaByte">
        <title>Genome assembly of the bearded iris, Iris pallida Lam.</title>
        <authorList>
            <person name="Bruccoleri R.E."/>
            <person name="Oakeley E.J."/>
            <person name="Faust A.M.E."/>
            <person name="Altorfer M."/>
            <person name="Dessus-Babus S."/>
            <person name="Burckhardt D."/>
            <person name="Oertli M."/>
            <person name="Naumann U."/>
            <person name="Petersen F."/>
            <person name="Wong J."/>
        </authorList>
    </citation>
    <scope>NUCLEOTIDE SEQUENCE</scope>
    <source>
        <strain evidence="1">GSM-AAB239-AS_SAM_17_03QT</strain>
    </source>
</reference>
<organism evidence="1 2">
    <name type="scientific">Iris pallida</name>
    <name type="common">Sweet iris</name>
    <dbReference type="NCBI Taxonomy" id="29817"/>
    <lineage>
        <taxon>Eukaryota</taxon>
        <taxon>Viridiplantae</taxon>
        <taxon>Streptophyta</taxon>
        <taxon>Embryophyta</taxon>
        <taxon>Tracheophyta</taxon>
        <taxon>Spermatophyta</taxon>
        <taxon>Magnoliopsida</taxon>
        <taxon>Liliopsida</taxon>
        <taxon>Asparagales</taxon>
        <taxon>Iridaceae</taxon>
        <taxon>Iridoideae</taxon>
        <taxon>Irideae</taxon>
        <taxon>Iris</taxon>
    </lineage>
</organism>
<keyword evidence="1" id="KW-0418">Kinase</keyword>
<name>A0AAX6DKJ8_IRIPA</name>
<keyword evidence="1" id="KW-0808">Transferase</keyword>
<dbReference type="EMBL" id="JANAVB010044017">
    <property type="protein sequence ID" value="KAJ6792219.1"/>
    <property type="molecule type" value="Genomic_DNA"/>
</dbReference>
<keyword evidence="2" id="KW-1185">Reference proteome</keyword>
<accession>A0AAX6DKJ8</accession>
<evidence type="ECO:0000313" key="2">
    <source>
        <dbReference type="Proteomes" id="UP001140949"/>
    </source>
</evidence>
<dbReference type="GO" id="GO:0016301">
    <property type="term" value="F:kinase activity"/>
    <property type="evidence" value="ECO:0007669"/>
    <property type="project" value="UniProtKB-KW"/>
</dbReference>
<dbReference type="AlphaFoldDB" id="A0AAX6DKJ8"/>
<reference evidence="1" key="2">
    <citation type="submission" date="2023-04" db="EMBL/GenBank/DDBJ databases">
        <authorList>
            <person name="Bruccoleri R.E."/>
            <person name="Oakeley E.J."/>
            <person name="Faust A.-M."/>
            <person name="Dessus-Babus S."/>
            <person name="Altorfer M."/>
            <person name="Burckhardt D."/>
            <person name="Oertli M."/>
            <person name="Naumann U."/>
            <person name="Petersen F."/>
            <person name="Wong J."/>
        </authorList>
    </citation>
    <scope>NUCLEOTIDE SEQUENCE</scope>
    <source>
        <strain evidence="1">GSM-AAB239-AS_SAM_17_03QT</strain>
        <tissue evidence="1">Leaf</tissue>
    </source>
</reference>
<proteinExistence type="predicted"/>
<evidence type="ECO:0000313" key="1">
    <source>
        <dbReference type="EMBL" id="KAJ6792219.1"/>
    </source>
</evidence>